<gene>
    <name evidence="1" type="ORF">OHX15_21705</name>
</gene>
<organism evidence="1 2">
    <name type="scientific">Mycolicibacterium parafortuitum</name>
    <name type="common">Mycobacterium parafortuitum</name>
    <dbReference type="NCBI Taxonomy" id="39692"/>
    <lineage>
        <taxon>Bacteria</taxon>
        <taxon>Bacillati</taxon>
        <taxon>Actinomycetota</taxon>
        <taxon>Actinomycetes</taxon>
        <taxon>Mycobacteriales</taxon>
        <taxon>Mycobacteriaceae</taxon>
        <taxon>Mycolicibacterium</taxon>
    </lineage>
</organism>
<accession>A0ACC6MM30</accession>
<sequence length="626" mass="64617">MVDRYRVWLGAGFLAGGMSAAMLTGAGIATADDGASAGSESQPASGSKDSGESDRDASGPGRATSSTGADKPGKHRKDDDVDAESVSDGQEPDGHDDVSVDDGGGSDVGGGSDLSDDEHQDDEDADDLEQEITDDGDDEVGDHGVGEDAEASPPETSPSGESETPADDSAGAPERSDDATAEPDVDDPSAVAPDPAAGDLPVEQTDAAEAAPPSAESGEDAGDDAVTTPDAEPSSFVTSVETDLGATDAAVVMRAAAVQAPWLQAVQDFAEMLDDIGTAIYNFYTGAMQFLAGPVRAPLGSNVRVESSTLQIGDVEVPADWYFPDTDKPAGIIYLQHGFMATASFYSATAAYLAEKTLSIVVAPTLTWNIFDIDGYPLMLSRTHRAVADLFTGDRAALNASAQAAGYHKTLPSRVVLAGHSAGGGLAVGVAGYLADLDATDDLAGVVMLDGVGFGDHLSSDLAKIPRDIPVYNLAGEPYGWNDFGGASTDLAEARPGEFTGVLVNGGLHADAMQSSSPMIQFASYLATGFSKPWNVAAGEMLSAGWITDMLYGTHTARLYGTPGSMLNIFTGWWVPSVAQVYPVVHQYVGPLDVLFTCLLNPGTVQCTYVTPGYTRQASKATTRVA</sequence>
<name>A0ACC6MM30_MYCPF</name>
<protein>
    <submittedName>
        <fullName evidence="1">Alpha/beta hydrolase</fullName>
    </submittedName>
</protein>
<evidence type="ECO:0000313" key="2">
    <source>
        <dbReference type="Proteomes" id="UP001289645"/>
    </source>
</evidence>
<keyword evidence="2" id="KW-1185">Reference proteome</keyword>
<proteinExistence type="predicted"/>
<dbReference type="Proteomes" id="UP001289645">
    <property type="component" value="Unassembled WGS sequence"/>
</dbReference>
<dbReference type="EMBL" id="JAOXLN010000026">
    <property type="protein sequence ID" value="MDZ5088014.1"/>
    <property type="molecule type" value="Genomic_DNA"/>
</dbReference>
<comment type="caution">
    <text evidence="1">The sequence shown here is derived from an EMBL/GenBank/DDBJ whole genome shotgun (WGS) entry which is preliminary data.</text>
</comment>
<reference evidence="1 2" key="1">
    <citation type="journal article" date="2021" name="Chemosphere">
        <title>Bioballs carrying a syntrophic Rhodococcus and Mycolicibacterium consortium for simultaneous sorption and biodegradation of fuel oil in contaminated freshwater.</title>
        <authorList>
            <person name="Naloka K."/>
            <person name="Polrit D."/>
            <person name="Muangchinda C."/>
            <person name="Thoetkiattikul H."/>
            <person name="Pinyakong O."/>
        </authorList>
    </citation>
    <scope>NUCLEOTIDE SEQUENCE [LARGE SCALE GENOMIC DNA]</scope>
    <source>
        <strain evidence="1 2">J101</strain>
    </source>
</reference>
<keyword evidence="1" id="KW-0378">Hydrolase</keyword>
<evidence type="ECO:0000313" key="1">
    <source>
        <dbReference type="EMBL" id="MDZ5088014.1"/>
    </source>
</evidence>